<protein>
    <submittedName>
        <fullName evidence="1">Uncharacterized protein</fullName>
    </submittedName>
</protein>
<dbReference type="EMBL" id="BGPR01034158">
    <property type="protein sequence ID" value="GBO08415.1"/>
    <property type="molecule type" value="Genomic_DNA"/>
</dbReference>
<evidence type="ECO:0000313" key="2">
    <source>
        <dbReference type="Proteomes" id="UP000499080"/>
    </source>
</evidence>
<comment type="caution">
    <text evidence="1">The sequence shown here is derived from an EMBL/GenBank/DDBJ whole genome shotgun (WGS) entry which is preliminary data.</text>
</comment>
<reference evidence="1 2" key="1">
    <citation type="journal article" date="2019" name="Sci. Rep.">
        <title>Orb-weaving spider Araneus ventricosus genome elucidates the spidroin gene catalogue.</title>
        <authorList>
            <person name="Kono N."/>
            <person name="Nakamura H."/>
            <person name="Ohtoshi R."/>
            <person name="Moran D.A.P."/>
            <person name="Shinohara A."/>
            <person name="Yoshida Y."/>
            <person name="Fujiwara M."/>
            <person name="Mori M."/>
            <person name="Tomita M."/>
            <person name="Arakawa K."/>
        </authorList>
    </citation>
    <scope>NUCLEOTIDE SEQUENCE [LARGE SCALE GENOMIC DNA]</scope>
</reference>
<dbReference type="Proteomes" id="UP000499080">
    <property type="component" value="Unassembled WGS sequence"/>
</dbReference>
<name>A0A4Y2U608_ARAVE</name>
<dbReference type="AlphaFoldDB" id="A0A4Y2U608"/>
<organism evidence="1 2">
    <name type="scientific">Araneus ventricosus</name>
    <name type="common">Orbweaver spider</name>
    <name type="synonym">Epeira ventricosa</name>
    <dbReference type="NCBI Taxonomy" id="182803"/>
    <lineage>
        <taxon>Eukaryota</taxon>
        <taxon>Metazoa</taxon>
        <taxon>Ecdysozoa</taxon>
        <taxon>Arthropoda</taxon>
        <taxon>Chelicerata</taxon>
        <taxon>Arachnida</taxon>
        <taxon>Araneae</taxon>
        <taxon>Araneomorphae</taxon>
        <taxon>Entelegynae</taxon>
        <taxon>Araneoidea</taxon>
        <taxon>Araneidae</taxon>
        <taxon>Araneus</taxon>
    </lineage>
</organism>
<evidence type="ECO:0000313" key="1">
    <source>
        <dbReference type="EMBL" id="GBO08415.1"/>
    </source>
</evidence>
<accession>A0A4Y2U608</accession>
<keyword evidence="2" id="KW-1185">Reference proteome</keyword>
<sequence>MSEGGRSRSSLSSNALSRTAFSQRTNLSLRMPLFSKDDASRKYTAYWLRDNRHLYSTNIQICHLISRREVQIDQNQEYAQNCRKAINDLQNSGGNEALIRVAEIMS</sequence>
<gene>
    <name evidence="1" type="ORF">AVEN_13699_1</name>
</gene>
<proteinExistence type="predicted"/>